<accession>A0A1W1WHY2</accession>
<dbReference type="Proteomes" id="UP000192660">
    <property type="component" value="Unassembled WGS sequence"/>
</dbReference>
<gene>
    <name evidence="1" type="ORF">SAMN00768000_2433</name>
</gene>
<dbReference type="EMBL" id="FWWY01000001">
    <property type="protein sequence ID" value="SMC05759.1"/>
    <property type="molecule type" value="Genomic_DNA"/>
</dbReference>
<proteinExistence type="predicted"/>
<keyword evidence="2" id="KW-1185">Reference proteome</keyword>
<organism evidence="1 2">
    <name type="scientific">Sulfobacillus thermosulfidooxidans (strain DSM 9293 / VKM B-1269 / AT-1)</name>
    <dbReference type="NCBI Taxonomy" id="929705"/>
    <lineage>
        <taxon>Bacteria</taxon>
        <taxon>Bacillati</taxon>
        <taxon>Bacillota</taxon>
        <taxon>Clostridia</taxon>
        <taxon>Eubacteriales</taxon>
        <taxon>Clostridiales Family XVII. Incertae Sedis</taxon>
        <taxon>Sulfobacillus</taxon>
    </lineage>
</organism>
<evidence type="ECO:0000313" key="1">
    <source>
        <dbReference type="EMBL" id="SMC05759.1"/>
    </source>
</evidence>
<sequence>MIFGENPRVFLVERSFSHRRPLQRTSCQYSGSRSRMARYYIMAFQAVDYDIAR</sequence>
<dbReference type="AlphaFoldDB" id="A0A1W1WHY2"/>
<protein>
    <submittedName>
        <fullName evidence="1">Uncharacterized protein</fullName>
    </submittedName>
</protein>
<reference evidence="2" key="1">
    <citation type="submission" date="2017-04" db="EMBL/GenBank/DDBJ databases">
        <authorList>
            <person name="Varghese N."/>
            <person name="Submissions S."/>
        </authorList>
    </citation>
    <scope>NUCLEOTIDE SEQUENCE [LARGE SCALE GENOMIC DNA]</scope>
    <source>
        <strain evidence="2">DSM 9293</strain>
    </source>
</reference>
<name>A0A1W1WHY2_SULTA</name>
<evidence type="ECO:0000313" key="2">
    <source>
        <dbReference type="Proteomes" id="UP000192660"/>
    </source>
</evidence>